<evidence type="ECO:0000256" key="10">
    <source>
        <dbReference type="SAM" id="Phobius"/>
    </source>
</evidence>
<evidence type="ECO:0000256" key="9">
    <source>
        <dbReference type="ARBA" id="ARBA00023224"/>
    </source>
</evidence>
<protein>
    <submittedName>
        <fullName evidence="12">Uncharacterized protein LOC105425255</fullName>
    </submittedName>
</protein>
<dbReference type="RefSeq" id="XP_025073577.1">
    <property type="nucleotide sequence ID" value="XM_025217792.1"/>
</dbReference>
<keyword evidence="9" id="KW-0807">Transducer</keyword>
<keyword evidence="3" id="KW-0716">Sensory transduction</keyword>
<dbReference type="OrthoDB" id="7552777at2759"/>
<dbReference type="PANTHER" id="PTHR21137:SF35">
    <property type="entry name" value="ODORANT RECEPTOR 19A-RELATED"/>
    <property type="match status" value="1"/>
</dbReference>
<comment type="subcellular location">
    <subcellularLocation>
        <location evidence="1">Cell membrane</location>
        <topology evidence="1">Multi-pass membrane protein</topology>
    </subcellularLocation>
</comment>
<organism evidence="11 12">
    <name type="scientific">Pogonomyrmex barbatus</name>
    <name type="common">red harvester ant</name>
    <dbReference type="NCBI Taxonomy" id="144034"/>
    <lineage>
        <taxon>Eukaryota</taxon>
        <taxon>Metazoa</taxon>
        <taxon>Ecdysozoa</taxon>
        <taxon>Arthropoda</taxon>
        <taxon>Hexapoda</taxon>
        <taxon>Insecta</taxon>
        <taxon>Pterygota</taxon>
        <taxon>Neoptera</taxon>
        <taxon>Endopterygota</taxon>
        <taxon>Hymenoptera</taxon>
        <taxon>Apocrita</taxon>
        <taxon>Aculeata</taxon>
        <taxon>Formicoidea</taxon>
        <taxon>Formicidae</taxon>
        <taxon>Myrmicinae</taxon>
        <taxon>Pogonomyrmex</taxon>
    </lineage>
</organism>
<evidence type="ECO:0000256" key="8">
    <source>
        <dbReference type="ARBA" id="ARBA00023170"/>
    </source>
</evidence>
<keyword evidence="7 10" id="KW-0472">Membrane</keyword>
<dbReference type="AlphaFoldDB" id="A0A8N1S643"/>
<dbReference type="Proteomes" id="UP000504615">
    <property type="component" value="Unplaced"/>
</dbReference>
<feature type="transmembrane region" description="Helical" evidence="10">
    <location>
        <begin position="71"/>
        <end position="94"/>
    </location>
</feature>
<name>A0A8N1S643_9HYME</name>
<dbReference type="GO" id="GO:0005886">
    <property type="term" value="C:plasma membrane"/>
    <property type="evidence" value="ECO:0007669"/>
    <property type="project" value="UniProtKB-SubCell"/>
</dbReference>
<evidence type="ECO:0000256" key="3">
    <source>
        <dbReference type="ARBA" id="ARBA00022606"/>
    </source>
</evidence>
<keyword evidence="5" id="KW-0552">Olfaction</keyword>
<evidence type="ECO:0000256" key="1">
    <source>
        <dbReference type="ARBA" id="ARBA00004651"/>
    </source>
</evidence>
<sequence>MMATGTMLIAYFKLICGMFKISSYRIDHAVKINILQNITIKNKILRSEGLIYAVDIHRQAMKLSKCLLSKFEIMFFCIAELFVISLCLNFVRIFQILSSLENLKEALLPLICAFVNILYLFISNSIGQDITDHNNYIFATVYKVEWYITPISIQKMLLFLLQKGAKDFTMNVGGLFVPSLECFATLVKASVSYFTVILSTQ</sequence>
<gene>
    <name evidence="12" type="primary">LOC105425255</name>
</gene>
<evidence type="ECO:0000256" key="4">
    <source>
        <dbReference type="ARBA" id="ARBA00022692"/>
    </source>
</evidence>
<keyword evidence="4 10" id="KW-0812">Transmembrane</keyword>
<dbReference type="Pfam" id="PF02949">
    <property type="entry name" value="7tm_6"/>
    <property type="match status" value="1"/>
</dbReference>
<accession>A0A8N1S643</accession>
<proteinExistence type="predicted"/>
<keyword evidence="11" id="KW-1185">Reference proteome</keyword>
<dbReference type="GO" id="GO:0004984">
    <property type="term" value="F:olfactory receptor activity"/>
    <property type="evidence" value="ECO:0007669"/>
    <property type="project" value="InterPro"/>
</dbReference>
<dbReference type="GeneID" id="105425255"/>
<evidence type="ECO:0000256" key="5">
    <source>
        <dbReference type="ARBA" id="ARBA00022725"/>
    </source>
</evidence>
<keyword evidence="2" id="KW-1003">Cell membrane</keyword>
<dbReference type="InterPro" id="IPR004117">
    <property type="entry name" value="7tm6_olfct_rcpt"/>
</dbReference>
<feature type="transmembrane region" description="Helical" evidence="10">
    <location>
        <begin position="106"/>
        <end position="122"/>
    </location>
</feature>
<evidence type="ECO:0000313" key="12">
    <source>
        <dbReference type="RefSeq" id="XP_025073577.1"/>
    </source>
</evidence>
<evidence type="ECO:0000313" key="11">
    <source>
        <dbReference type="Proteomes" id="UP000504615"/>
    </source>
</evidence>
<keyword evidence="8" id="KW-0675">Receptor</keyword>
<keyword evidence="6 10" id="KW-1133">Transmembrane helix</keyword>
<evidence type="ECO:0000256" key="7">
    <source>
        <dbReference type="ARBA" id="ARBA00023136"/>
    </source>
</evidence>
<reference evidence="12" key="1">
    <citation type="submission" date="2025-08" db="UniProtKB">
        <authorList>
            <consortium name="RefSeq"/>
        </authorList>
    </citation>
    <scope>IDENTIFICATION</scope>
</reference>
<dbReference type="PANTHER" id="PTHR21137">
    <property type="entry name" value="ODORANT RECEPTOR"/>
    <property type="match status" value="1"/>
</dbReference>
<dbReference type="GO" id="GO:0005549">
    <property type="term" value="F:odorant binding"/>
    <property type="evidence" value="ECO:0007669"/>
    <property type="project" value="InterPro"/>
</dbReference>
<dbReference type="GO" id="GO:0007165">
    <property type="term" value="P:signal transduction"/>
    <property type="evidence" value="ECO:0007669"/>
    <property type="project" value="UniProtKB-KW"/>
</dbReference>
<evidence type="ECO:0000256" key="2">
    <source>
        <dbReference type="ARBA" id="ARBA00022475"/>
    </source>
</evidence>
<evidence type="ECO:0000256" key="6">
    <source>
        <dbReference type="ARBA" id="ARBA00022989"/>
    </source>
</evidence>